<accession>A0ABN8VRH6</accession>
<keyword evidence="3" id="KW-1185">Reference proteome</keyword>
<name>A0ABN8VRH6_SACEU</name>
<reference evidence="2" key="1">
    <citation type="submission" date="2022-08" db="EMBL/GenBank/DDBJ databases">
        <authorList>
            <person name="Byrne P K."/>
        </authorList>
    </citation>
    <scope>NUCLEOTIDE SEQUENCE</scope>
    <source>
        <strain evidence="2">UCD650</strain>
    </source>
</reference>
<evidence type="ECO:0000313" key="3">
    <source>
        <dbReference type="Proteomes" id="UP001152964"/>
    </source>
</evidence>
<dbReference type="EMBL" id="OX291492">
    <property type="protein sequence ID" value="CAI1860505.1"/>
    <property type="molecule type" value="Genomic_DNA"/>
</dbReference>
<gene>
    <name evidence="2" type="primary">U6500B05740</name>
    <name evidence="2" type="ORF">SEUBUCD650_0B05740</name>
</gene>
<sequence>MAESRGRNLYGCRPGPYTWHIKGRLEAMTHCTSENASLDWGLSRPYCDAAAAAAAAAAFLALPCLALPCLALYVFSAPGMLCSFIITRAYDKVHTFICRDYIKVEVYIGEAGRVRISSITQAHASMWDSLIVSINETHKLGLQDCLAVFGHVPITKAVKHVKLMDIDTQTSTFTLRFLHTETGQHIEKIVYFIDNDSGNDTRTAAGIKQIFDRMFRIAAEKRHLSPVQVATVEYPCTLVDWLILVGVTLPALCYLHRPALHCIFSLVPNPVGATLETWLDSDRVLLLIILAEFVTHALETVFFIVPRLKYYRVPGEFVPEWLLLGLLEGYGPARRLDAQARALGEGSVA</sequence>
<evidence type="ECO:0000313" key="2">
    <source>
        <dbReference type="EMBL" id="CAI1860505.1"/>
    </source>
</evidence>
<dbReference type="PANTHER" id="PTHR37783">
    <property type="entry name" value="MEMBRANE PROTEIN, PUTATIVE (AFU_ORTHOLOGUE AFUA_1G04315)-RELATED"/>
    <property type="match status" value="1"/>
</dbReference>
<evidence type="ECO:0000256" key="1">
    <source>
        <dbReference type="SAM" id="Phobius"/>
    </source>
</evidence>
<keyword evidence="1" id="KW-0812">Transmembrane</keyword>
<proteinExistence type="predicted"/>
<keyword evidence="1" id="KW-1133">Transmembrane helix</keyword>
<dbReference type="PANTHER" id="PTHR37783:SF1">
    <property type="entry name" value="MEMBRANE PROTEIN, PUTATIVE (AFU_ORTHOLOGUE AFUA_1G04315)-RELATED"/>
    <property type="match status" value="1"/>
</dbReference>
<feature type="transmembrane region" description="Helical" evidence="1">
    <location>
        <begin position="49"/>
        <end position="75"/>
    </location>
</feature>
<keyword evidence="1" id="KW-0472">Membrane</keyword>
<dbReference type="Proteomes" id="UP001152964">
    <property type="component" value="Chromosome 2"/>
</dbReference>
<protein>
    <submittedName>
        <fullName evidence="2">Uncharacterized protein</fullName>
    </submittedName>
</protein>
<organism evidence="2 3">
    <name type="scientific">Saccharomyces eubayanus</name>
    <name type="common">Yeast</name>
    <dbReference type="NCBI Taxonomy" id="1080349"/>
    <lineage>
        <taxon>Eukaryota</taxon>
        <taxon>Fungi</taxon>
        <taxon>Dikarya</taxon>
        <taxon>Ascomycota</taxon>
        <taxon>Saccharomycotina</taxon>
        <taxon>Saccharomycetes</taxon>
        <taxon>Saccharomycetales</taxon>
        <taxon>Saccharomycetaceae</taxon>
        <taxon>Saccharomyces</taxon>
    </lineage>
</organism>